<dbReference type="STRING" id="37927.SA2016_1289"/>
<dbReference type="GO" id="GO:0008240">
    <property type="term" value="F:tripeptidyl-peptidase activity"/>
    <property type="evidence" value="ECO:0007669"/>
    <property type="project" value="TreeGrafter"/>
</dbReference>
<dbReference type="EMBL" id="CP014518">
    <property type="protein sequence ID" value="AMM31969.1"/>
    <property type="molecule type" value="Genomic_DNA"/>
</dbReference>
<dbReference type="RefSeq" id="WP_218030613.1">
    <property type="nucleotide sequence ID" value="NZ_BJMO01000045.1"/>
</dbReference>
<evidence type="ECO:0000313" key="3">
    <source>
        <dbReference type="EMBL" id="AMM31969.1"/>
    </source>
</evidence>
<gene>
    <name evidence="3" type="ORF">SA2016_1289</name>
</gene>
<dbReference type="InterPro" id="IPR030400">
    <property type="entry name" value="Sedolisin_dom"/>
</dbReference>
<keyword evidence="4" id="KW-1185">Reference proteome</keyword>
<dbReference type="KEGG" id="satk:SA2016_1289"/>
<reference evidence="3 4" key="1">
    <citation type="submission" date="2016-02" db="EMBL/GenBank/DDBJ databases">
        <title>Complete genome of Sinomonas atrocyanea KCTC 3377.</title>
        <authorList>
            <person name="Kim K.M."/>
        </authorList>
    </citation>
    <scope>NUCLEOTIDE SEQUENCE [LARGE SCALE GENOMIC DNA]</scope>
    <source>
        <strain evidence="3 4">KCTC 3377</strain>
    </source>
</reference>
<dbReference type="InterPro" id="IPR050819">
    <property type="entry name" value="Tripeptidyl-peptidase_I"/>
</dbReference>
<evidence type="ECO:0000259" key="2">
    <source>
        <dbReference type="PROSITE" id="PS51695"/>
    </source>
</evidence>
<dbReference type="InterPro" id="IPR036852">
    <property type="entry name" value="Peptidase_S8/S53_dom_sf"/>
</dbReference>
<dbReference type="GO" id="GO:0004252">
    <property type="term" value="F:serine-type endopeptidase activity"/>
    <property type="evidence" value="ECO:0007669"/>
    <property type="project" value="InterPro"/>
</dbReference>
<feature type="region of interest" description="Disordered" evidence="1">
    <location>
        <begin position="1"/>
        <end position="26"/>
    </location>
</feature>
<dbReference type="PATRIC" id="fig|37927.3.peg.1335"/>
<organism evidence="3 4">
    <name type="scientific">Sinomonas atrocyanea</name>
    <dbReference type="NCBI Taxonomy" id="37927"/>
    <lineage>
        <taxon>Bacteria</taxon>
        <taxon>Bacillati</taxon>
        <taxon>Actinomycetota</taxon>
        <taxon>Actinomycetes</taxon>
        <taxon>Micrococcales</taxon>
        <taxon>Micrococcaceae</taxon>
        <taxon>Sinomonas</taxon>
    </lineage>
</organism>
<dbReference type="Proteomes" id="UP000070134">
    <property type="component" value="Chromosome"/>
</dbReference>
<dbReference type="PROSITE" id="PS51695">
    <property type="entry name" value="SEDOLISIN"/>
    <property type="match status" value="1"/>
</dbReference>
<dbReference type="GO" id="GO:0006508">
    <property type="term" value="P:proteolysis"/>
    <property type="evidence" value="ECO:0007669"/>
    <property type="project" value="InterPro"/>
</dbReference>
<dbReference type="SUPFAM" id="SSF52743">
    <property type="entry name" value="Subtilisin-like"/>
    <property type="match status" value="1"/>
</dbReference>
<name>A0A126ZXT2_9MICC</name>
<dbReference type="AlphaFoldDB" id="A0A126ZXT2"/>
<evidence type="ECO:0000256" key="1">
    <source>
        <dbReference type="SAM" id="MobiDB-lite"/>
    </source>
</evidence>
<sequence precursor="true">MVCGAGRRPESTHPRQARTPCRAPRTKGAVHIRKLLSAAGTALLVAAALATGTTAATAAPPAAKAASHSVKVCADAKPGEAACAARAATDPAGRRITSNALPPASALTPAQLRSAYNLTGTASGGRTVAIVDAYGYPNLERDLAAYRKQFGLPACTSASGCLKVLNQTGGTKLPKFDLGWAQEQALDVDAVSAACPDCKIVVLQASTASFTNLGTAVQTAAKLPGVVAISNSYGGSDASDATYGKYYNFPGIAVTASAGDNGYQGASYPAASSYVTAVGGTSLNQASNTRGWTESVWSGTGSGCSAYNAPLAAAAGFNTGCANRAMNDVAAASDPSNGGLAVYYPTSSTSSTWGQFGGTSEASPIIASVYALSGNTGSKATGTYANSIPYAHTGSLYDVASGSNGTCTTTQWCTARTGWDGPTGLGTPNGTGGF</sequence>
<accession>A0A126ZXT2</accession>
<protein>
    <submittedName>
        <fullName evidence="3">Peptidase S8</fullName>
    </submittedName>
</protein>
<dbReference type="PANTHER" id="PTHR14218:SF15">
    <property type="entry name" value="TRIPEPTIDYL-PEPTIDASE 1"/>
    <property type="match status" value="1"/>
</dbReference>
<proteinExistence type="predicted"/>
<dbReference type="PANTHER" id="PTHR14218">
    <property type="entry name" value="PROTEASE S8 TRIPEPTIDYL PEPTIDASE I CLN2"/>
    <property type="match status" value="1"/>
</dbReference>
<dbReference type="Gene3D" id="3.40.50.200">
    <property type="entry name" value="Peptidase S8/S53 domain"/>
    <property type="match status" value="1"/>
</dbReference>
<feature type="domain" description="Peptidase S53" evidence="2">
    <location>
        <begin position="106"/>
        <end position="434"/>
    </location>
</feature>
<evidence type="ECO:0000313" key="4">
    <source>
        <dbReference type="Proteomes" id="UP000070134"/>
    </source>
</evidence>